<comment type="caution">
    <text evidence="2">The sequence shown here is derived from an EMBL/GenBank/DDBJ whole genome shotgun (WGS) entry which is preliminary data.</text>
</comment>
<organism evidence="2 3">
    <name type="scientific">Marasmius tenuissimus</name>
    <dbReference type="NCBI Taxonomy" id="585030"/>
    <lineage>
        <taxon>Eukaryota</taxon>
        <taxon>Fungi</taxon>
        <taxon>Dikarya</taxon>
        <taxon>Basidiomycota</taxon>
        <taxon>Agaricomycotina</taxon>
        <taxon>Agaricomycetes</taxon>
        <taxon>Agaricomycetidae</taxon>
        <taxon>Agaricales</taxon>
        <taxon>Marasmiineae</taxon>
        <taxon>Marasmiaceae</taxon>
        <taxon>Marasmius</taxon>
    </lineage>
</organism>
<dbReference type="InterPro" id="IPR006553">
    <property type="entry name" value="Leu-rich_rpt_Cys-con_subtyp"/>
</dbReference>
<accession>A0ABR3AC08</accession>
<sequence length="556" mass="62804">MTMDIIQAFSAHYPNEELARVNRVNEAIQQEEGAIAAIDVEIEGLMQEIRRLRFKQTNHQDKIRIYRSTITLARRLPQEILASIFECCVQDGWTRFPLTASHVCTQWRSAARTPSVWSHIYVEVNRRDPCGRTLFWLRRSENVPLHVTLDFERDASSPHVIPAVLDLLLQHSKRWKTLKVVSHWLHDANTILNYCSTALFPQLRVAGVAILEDFDTLEDGRRVDQSAQLVSLSASLQGASQLQTINITRNVLSSPTPLPSSLTNLSLNLPSHTISATLSINVLLDILEQAPLLRTLVIMIPRGSQPRFMLDVDVQRTVILPDLNVLTIVGKADLFGVLPYLRTPSLLRLHLRSSLESSGFAVESFGRDIFEFISSTSPPLELLELRDLDLSRDRFISCFSLLPTLEVIRLHESDIPDAVLNSLHGPEALCPRLRTLDLRWCGQITGSALVRLVRGRMIEGLGARLEAINTITLINCAFVGERHVLELSRLVVCRIMMDDVDDYCSECKISSNSLVNLTTESECYLWIQKLWGAAIMNDIAEGFICETWKPFNNNEV</sequence>
<keyword evidence="3" id="KW-1185">Reference proteome</keyword>
<dbReference type="Pfam" id="PF12937">
    <property type="entry name" value="F-box-like"/>
    <property type="match status" value="1"/>
</dbReference>
<dbReference type="SMART" id="SM00367">
    <property type="entry name" value="LRR_CC"/>
    <property type="match status" value="1"/>
</dbReference>
<reference evidence="2 3" key="1">
    <citation type="submission" date="2024-05" db="EMBL/GenBank/DDBJ databases">
        <title>A draft genome resource for the thread blight pathogen Marasmius tenuissimus strain MS-2.</title>
        <authorList>
            <person name="Yulfo-Soto G.E."/>
            <person name="Baruah I.K."/>
            <person name="Amoako-Attah I."/>
            <person name="Bukari Y."/>
            <person name="Meinhardt L.W."/>
            <person name="Bailey B.A."/>
            <person name="Cohen S.P."/>
        </authorList>
    </citation>
    <scope>NUCLEOTIDE SEQUENCE [LARGE SCALE GENOMIC DNA]</scope>
    <source>
        <strain evidence="2 3">MS-2</strain>
    </source>
</reference>
<dbReference type="InterPro" id="IPR036047">
    <property type="entry name" value="F-box-like_dom_sf"/>
</dbReference>
<dbReference type="EMBL" id="JBBXMP010000005">
    <property type="protein sequence ID" value="KAL0070849.1"/>
    <property type="molecule type" value="Genomic_DNA"/>
</dbReference>
<dbReference type="SUPFAM" id="SSF52047">
    <property type="entry name" value="RNI-like"/>
    <property type="match status" value="1"/>
</dbReference>
<dbReference type="InterPro" id="IPR001810">
    <property type="entry name" value="F-box_dom"/>
</dbReference>
<protein>
    <recommendedName>
        <fullName evidence="1">F-box domain-containing protein</fullName>
    </recommendedName>
</protein>
<name>A0ABR3AC08_9AGAR</name>
<dbReference type="Gene3D" id="1.20.1280.50">
    <property type="match status" value="1"/>
</dbReference>
<feature type="domain" description="F-box" evidence="1">
    <location>
        <begin position="75"/>
        <end position="122"/>
    </location>
</feature>
<evidence type="ECO:0000259" key="1">
    <source>
        <dbReference type="Pfam" id="PF12937"/>
    </source>
</evidence>
<dbReference type="Proteomes" id="UP001437256">
    <property type="component" value="Unassembled WGS sequence"/>
</dbReference>
<gene>
    <name evidence="2" type="ORF">AAF712_002070</name>
</gene>
<evidence type="ECO:0000313" key="2">
    <source>
        <dbReference type="EMBL" id="KAL0070849.1"/>
    </source>
</evidence>
<evidence type="ECO:0000313" key="3">
    <source>
        <dbReference type="Proteomes" id="UP001437256"/>
    </source>
</evidence>
<dbReference type="InterPro" id="IPR032675">
    <property type="entry name" value="LRR_dom_sf"/>
</dbReference>
<proteinExistence type="predicted"/>
<dbReference type="Gene3D" id="3.80.10.10">
    <property type="entry name" value="Ribonuclease Inhibitor"/>
    <property type="match status" value="1"/>
</dbReference>
<dbReference type="SUPFAM" id="SSF81383">
    <property type="entry name" value="F-box domain"/>
    <property type="match status" value="1"/>
</dbReference>